<dbReference type="Gene3D" id="3.10.180.10">
    <property type="entry name" value="2,3-Dihydroxybiphenyl 1,2-Dioxygenase, domain 1"/>
    <property type="match status" value="2"/>
</dbReference>
<dbReference type="InterPro" id="IPR004360">
    <property type="entry name" value="Glyas_Fos-R_dOase_dom"/>
</dbReference>
<dbReference type="Pfam" id="PF00903">
    <property type="entry name" value="Glyoxalase"/>
    <property type="match status" value="2"/>
</dbReference>
<dbReference type="AlphaFoldDB" id="A0A917GVL3"/>
<protein>
    <recommendedName>
        <fullName evidence="1">VOC domain-containing protein</fullName>
    </recommendedName>
</protein>
<name>A0A917GVL3_9BACL</name>
<dbReference type="Proteomes" id="UP000600247">
    <property type="component" value="Unassembled WGS sequence"/>
</dbReference>
<gene>
    <name evidence="2" type="ORF">GCM10010918_08900</name>
</gene>
<dbReference type="RefSeq" id="WP_188887683.1">
    <property type="nucleotide sequence ID" value="NZ_BMHY01000001.1"/>
</dbReference>
<feature type="domain" description="VOC" evidence="1">
    <location>
        <begin position="315"/>
        <end position="434"/>
    </location>
</feature>
<dbReference type="EMBL" id="BMHY01000001">
    <property type="protein sequence ID" value="GGG58040.1"/>
    <property type="molecule type" value="Genomic_DNA"/>
</dbReference>
<sequence>MTAALEEKLLDLTANIENYVSATSDGLSLYQGHHLDKTYVLTPRAYKVPMRIEAVARTDSSNIRLKYGKGQIIFNWERNHDSLRCGEPSKGGAYNNMNGRIPINEWNHFVWEIEPDFMRVTVNGTERLFLKGKFSNVKGQAGIGSAFRSKVDIKSFRVAGEETDPPPAPLKPLMFEYDETHISVPQGSLETAVQWYSHHLGLEPKLGFGPCSLHPSMKGTLMQFPKGRGSLYLITVSEEPEHFQVNREQADHFHLQLMANDVKVAYDYAKDNGLHTSSLFEERGKVWFHLYDPYGNRLTVTQGKDSDGESAGSGIYGCVMPIVTVSDLERSVEWYTKVLGLKKSGRGSGDGDVLLRGINRHNGANVNILQLVHDPNCSNPTACRPGIRQYFFVERHNLKKAYQRAQKWCPLIAPLEDKSFHFYDPDGNRINVLS</sequence>
<dbReference type="PROSITE" id="PS51819">
    <property type="entry name" value="VOC"/>
    <property type="match status" value="2"/>
</dbReference>
<dbReference type="InterPro" id="IPR037523">
    <property type="entry name" value="VOC_core"/>
</dbReference>
<comment type="caution">
    <text evidence="2">The sequence shown here is derived from an EMBL/GenBank/DDBJ whole genome shotgun (WGS) entry which is preliminary data.</text>
</comment>
<evidence type="ECO:0000313" key="3">
    <source>
        <dbReference type="Proteomes" id="UP000600247"/>
    </source>
</evidence>
<accession>A0A917GVL3</accession>
<evidence type="ECO:0000259" key="1">
    <source>
        <dbReference type="PROSITE" id="PS51819"/>
    </source>
</evidence>
<organism evidence="2 3">
    <name type="scientific">Paenibacillus radicis</name>
    <name type="common">ex Gao et al. 2016</name>
    <dbReference type="NCBI Taxonomy" id="1737354"/>
    <lineage>
        <taxon>Bacteria</taxon>
        <taxon>Bacillati</taxon>
        <taxon>Bacillota</taxon>
        <taxon>Bacilli</taxon>
        <taxon>Bacillales</taxon>
        <taxon>Paenibacillaceae</taxon>
        <taxon>Paenibacillus</taxon>
    </lineage>
</organism>
<evidence type="ECO:0000313" key="2">
    <source>
        <dbReference type="EMBL" id="GGG58040.1"/>
    </source>
</evidence>
<proteinExistence type="predicted"/>
<dbReference type="CDD" id="cd06587">
    <property type="entry name" value="VOC"/>
    <property type="match status" value="2"/>
</dbReference>
<keyword evidence="3" id="KW-1185">Reference proteome</keyword>
<dbReference type="SUPFAM" id="SSF54593">
    <property type="entry name" value="Glyoxalase/Bleomycin resistance protein/Dihydroxybiphenyl dioxygenase"/>
    <property type="match status" value="2"/>
</dbReference>
<feature type="domain" description="VOC" evidence="1">
    <location>
        <begin position="178"/>
        <end position="303"/>
    </location>
</feature>
<reference evidence="2 3" key="1">
    <citation type="journal article" date="2014" name="Int. J. Syst. Evol. Microbiol.">
        <title>Complete genome sequence of Corynebacterium casei LMG S-19264T (=DSM 44701T), isolated from a smear-ripened cheese.</title>
        <authorList>
            <consortium name="US DOE Joint Genome Institute (JGI-PGF)"/>
            <person name="Walter F."/>
            <person name="Albersmeier A."/>
            <person name="Kalinowski J."/>
            <person name="Ruckert C."/>
        </authorList>
    </citation>
    <scope>NUCLEOTIDE SEQUENCE [LARGE SCALE GENOMIC DNA]</scope>
    <source>
        <strain evidence="2 3">CGMCC 1.15286</strain>
    </source>
</reference>
<dbReference type="InterPro" id="IPR029068">
    <property type="entry name" value="Glyas_Bleomycin-R_OHBP_Dase"/>
</dbReference>